<protein>
    <recommendedName>
        <fullName evidence="3 6">Glutaminase</fullName>
        <ecNumber evidence="3 6">3.5.1.2</ecNumber>
    </recommendedName>
</protein>
<dbReference type="GO" id="GO:0006543">
    <property type="term" value="P:L-glutamine catabolic process"/>
    <property type="evidence" value="ECO:0007669"/>
    <property type="project" value="TreeGrafter"/>
</dbReference>
<dbReference type="Pfam" id="PF04960">
    <property type="entry name" value="Glutaminase"/>
    <property type="match status" value="1"/>
</dbReference>
<comment type="similarity">
    <text evidence="1 6">Belongs to the glutaminase family.</text>
</comment>
<keyword evidence="6" id="KW-0007">Acetylation</keyword>
<evidence type="ECO:0000256" key="4">
    <source>
        <dbReference type="ARBA" id="ARBA00022801"/>
    </source>
</evidence>
<feature type="binding site" evidence="6">
    <location>
        <position position="167"/>
    </location>
    <ligand>
        <name>substrate</name>
    </ligand>
</feature>
<dbReference type="PANTHER" id="PTHR12544:SF29">
    <property type="entry name" value="GLUTAMINASE"/>
    <property type="match status" value="1"/>
</dbReference>
<dbReference type="Gene3D" id="3.40.710.10">
    <property type="entry name" value="DD-peptidase/beta-lactamase superfamily"/>
    <property type="match status" value="1"/>
</dbReference>
<feature type="binding site" evidence="6">
    <location>
        <position position="116"/>
    </location>
    <ligand>
        <name>substrate</name>
    </ligand>
</feature>
<comment type="caution">
    <text evidence="7">The sequence shown here is derived from an EMBL/GenBank/DDBJ whole genome shotgun (WGS) entry which is preliminary data.</text>
</comment>
<evidence type="ECO:0000313" key="8">
    <source>
        <dbReference type="Proteomes" id="UP000663791"/>
    </source>
</evidence>
<dbReference type="InterPro" id="IPR012338">
    <property type="entry name" value="Beta-lactam/transpept-like"/>
</dbReference>
<dbReference type="GO" id="GO:0006537">
    <property type="term" value="P:glutamate biosynthetic process"/>
    <property type="evidence" value="ECO:0007669"/>
    <property type="project" value="TreeGrafter"/>
</dbReference>
<dbReference type="AlphaFoldDB" id="A0A938Y6H7"/>
<dbReference type="EC" id="3.5.1.2" evidence="3 6"/>
<evidence type="ECO:0000256" key="5">
    <source>
        <dbReference type="ARBA" id="ARBA00049534"/>
    </source>
</evidence>
<dbReference type="NCBIfam" id="TIGR03814">
    <property type="entry name" value="Gln_ase"/>
    <property type="match status" value="1"/>
</dbReference>
<evidence type="ECO:0000256" key="6">
    <source>
        <dbReference type="HAMAP-Rule" id="MF_00313"/>
    </source>
</evidence>
<dbReference type="HAMAP" id="MF_00313">
    <property type="entry name" value="Glutaminase"/>
    <property type="match status" value="1"/>
</dbReference>
<keyword evidence="8" id="KW-1185">Reference proteome</keyword>
<dbReference type="RefSeq" id="WP_205291472.1">
    <property type="nucleotide sequence ID" value="NZ_CP074406.1"/>
</dbReference>
<dbReference type="SUPFAM" id="SSF56601">
    <property type="entry name" value="beta-lactamase/transpeptidase-like"/>
    <property type="match status" value="1"/>
</dbReference>
<dbReference type="EMBL" id="JAERTX010000007">
    <property type="protein sequence ID" value="MBM9460160.1"/>
    <property type="molecule type" value="Genomic_DNA"/>
</dbReference>
<accession>A0A938Y6H7</accession>
<comment type="catalytic activity">
    <reaction evidence="5 6">
        <text>L-glutamine + H2O = L-glutamate + NH4(+)</text>
        <dbReference type="Rhea" id="RHEA:15889"/>
        <dbReference type="ChEBI" id="CHEBI:15377"/>
        <dbReference type="ChEBI" id="CHEBI:28938"/>
        <dbReference type="ChEBI" id="CHEBI:29985"/>
        <dbReference type="ChEBI" id="CHEBI:58359"/>
        <dbReference type="EC" id="3.5.1.2"/>
    </reaction>
</comment>
<feature type="binding site" evidence="6">
    <location>
        <position position="267"/>
    </location>
    <ligand>
        <name>substrate</name>
    </ligand>
</feature>
<comment type="subunit">
    <text evidence="2 6">Homotetramer.</text>
</comment>
<organism evidence="7 8">
    <name type="scientific">Nocardioides faecalis</name>
    <dbReference type="NCBI Taxonomy" id="2803858"/>
    <lineage>
        <taxon>Bacteria</taxon>
        <taxon>Bacillati</taxon>
        <taxon>Actinomycetota</taxon>
        <taxon>Actinomycetes</taxon>
        <taxon>Propionibacteriales</taxon>
        <taxon>Nocardioidaceae</taxon>
        <taxon>Nocardioides</taxon>
    </lineage>
</organism>
<feature type="binding site" evidence="6">
    <location>
        <position position="249"/>
    </location>
    <ligand>
        <name>substrate</name>
    </ligand>
</feature>
<evidence type="ECO:0000256" key="2">
    <source>
        <dbReference type="ARBA" id="ARBA00011881"/>
    </source>
</evidence>
<dbReference type="GO" id="GO:0004359">
    <property type="term" value="F:glutaminase activity"/>
    <property type="evidence" value="ECO:0007669"/>
    <property type="project" value="UniProtKB-UniRule"/>
</dbReference>
<dbReference type="InterPro" id="IPR015868">
    <property type="entry name" value="Glutaminase"/>
</dbReference>
<feature type="binding site" evidence="6">
    <location>
        <position position="160"/>
    </location>
    <ligand>
        <name>substrate</name>
    </ligand>
</feature>
<comment type="caution">
    <text evidence="6">Lacks conserved residue(s) required for the propagation of feature annotation.</text>
</comment>
<evidence type="ECO:0000256" key="3">
    <source>
        <dbReference type="ARBA" id="ARBA00012918"/>
    </source>
</evidence>
<proteinExistence type="inferred from homology"/>
<evidence type="ECO:0000313" key="7">
    <source>
        <dbReference type="EMBL" id="MBM9460160.1"/>
    </source>
</evidence>
<feature type="binding site" evidence="6">
    <location>
        <position position="67"/>
    </location>
    <ligand>
        <name>substrate</name>
    </ligand>
</feature>
<dbReference type="PANTHER" id="PTHR12544">
    <property type="entry name" value="GLUTAMINASE"/>
    <property type="match status" value="1"/>
</dbReference>
<dbReference type="Proteomes" id="UP000663791">
    <property type="component" value="Unassembled WGS sequence"/>
</dbReference>
<name>A0A938Y6H7_9ACTN</name>
<sequence>MSTPGSMSQLLDRVRADLLADTSGEVSPGNPLLADAETDRFALAVVDPHDGTVHATEDAEHHVTIQSVAKPWTYAVALLDHGEQVHERIGVEPTGEPFDALVLESQTGRPPNAMVNAGALVAASLVRGGDVDERVERVLDVCSRAAGRPLAVDEEMARHELEHGDRNRALGYLMHDSGALACDVDAAVEVLARVCSISVTATDLATMAATLAGWGRRPGATGDSGEDQRVLPEATVIEVLSVMATCGMYDGAGRWAHRVGIPAKSGVSGALLALAPGRLGIGAWSAPLDDHGNSLRGVRACEALSTELGLHRFAPPR</sequence>
<keyword evidence="4 6" id="KW-0378">Hydrolase</keyword>
<evidence type="ECO:0000256" key="1">
    <source>
        <dbReference type="ARBA" id="ARBA00011076"/>
    </source>
</evidence>
<reference evidence="7" key="1">
    <citation type="submission" date="2021-01" db="EMBL/GenBank/DDBJ databases">
        <title>Novel species in genus Nocardioides.</title>
        <authorList>
            <person name="Zhang G."/>
        </authorList>
    </citation>
    <scope>NUCLEOTIDE SEQUENCE</scope>
    <source>
        <strain evidence="7">Zg-536</strain>
    </source>
</reference>
<gene>
    <name evidence="6 7" type="primary">glsA</name>
    <name evidence="7" type="ORF">JK386_09610</name>
</gene>